<comment type="subcellular location">
    <subcellularLocation>
        <location evidence="1">Cell outer membrane</location>
        <topology evidence="1">Multi-pass membrane protein</topology>
    </subcellularLocation>
</comment>
<keyword evidence="7" id="KW-0406">Ion transport</keyword>
<keyword evidence="9" id="KW-0472">Membrane</keyword>
<proteinExistence type="predicted"/>
<keyword evidence="8" id="KW-0798">TonB box</keyword>
<evidence type="ECO:0000313" key="12">
    <source>
        <dbReference type="EMBL" id="KKN11447.1"/>
    </source>
</evidence>
<dbReference type="GO" id="GO:0015344">
    <property type="term" value="F:siderophore uptake transmembrane transporter activity"/>
    <property type="evidence" value="ECO:0007669"/>
    <property type="project" value="TreeGrafter"/>
</dbReference>
<sequence>LLYRVVGLQRDSETQVDYVDDDGFLIAPSLTWKPTEDTDFTLLFNRQRNTGQVSAQFLPQSVTLDSTGPFGRVSSDTFAGEPGWDKYDREKTEVTLIANHRLDENWKVSTTARYTESSTSTREIWAAIGSPVSADGTIGRTAFTSDKETRVFNLDARLEGQFDIGLTKHNFLVGVDRQDATADEDNRASVSIPTAFNIYNPQYGQVDISSIGLNPVDQNDSEIRQVGVYVADHMEIGPVVVSTAFRRDWAKSILHKVSGANLTSDEIVNTGRIGAMYRFENGFSPYASYAEAFNMNLGNDGTGAGNALEPTTGVQREYGFKYLSDDKSFGVTAAYFDITQQNRIVQADTPGGLKQTAATIDGWELQINKRWKQFETQFAYTDLHADNGETGERIAAVAEKIASWWNKYYFATNWRVGAGVRYIGDNVGYDYGNGAAPDIPSVTLYDAMLGYTYKNWDLSLDAKNLTDNEYVSWCRGEGRDCGFGERRNVTANVRYHF</sequence>
<keyword evidence="4" id="KW-0812">Transmembrane</keyword>
<feature type="non-terminal residue" evidence="12">
    <location>
        <position position="1"/>
    </location>
</feature>
<keyword evidence="6" id="KW-0408">Iron</keyword>
<dbReference type="InterPro" id="IPR000531">
    <property type="entry name" value="Beta-barrel_TonB"/>
</dbReference>
<feature type="domain" description="TonB-dependent receptor-like beta-barrel" evidence="11">
    <location>
        <begin position="35"/>
        <end position="465"/>
    </location>
</feature>
<evidence type="ECO:0000259" key="11">
    <source>
        <dbReference type="Pfam" id="PF00593"/>
    </source>
</evidence>
<gene>
    <name evidence="12" type="ORF">LCGC14_1026350</name>
</gene>
<keyword evidence="10" id="KW-0998">Cell outer membrane</keyword>
<evidence type="ECO:0000256" key="10">
    <source>
        <dbReference type="ARBA" id="ARBA00023237"/>
    </source>
</evidence>
<evidence type="ECO:0000256" key="3">
    <source>
        <dbReference type="ARBA" id="ARBA00022496"/>
    </source>
</evidence>
<name>A0A0F9NHM1_9ZZZZ</name>
<dbReference type="Gene3D" id="2.40.170.20">
    <property type="entry name" value="TonB-dependent receptor, beta-barrel domain"/>
    <property type="match status" value="1"/>
</dbReference>
<keyword evidence="2" id="KW-0813">Transport</keyword>
<dbReference type="GO" id="GO:0009279">
    <property type="term" value="C:cell outer membrane"/>
    <property type="evidence" value="ECO:0007669"/>
    <property type="project" value="UniProtKB-SubCell"/>
</dbReference>
<protein>
    <recommendedName>
        <fullName evidence="11">TonB-dependent receptor-like beta-barrel domain-containing protein</fullName>
    </recommendedName>
</protein>
<evidence type="ECO:0000256" key="5">
    <source>
        <dbReference type="ARBA" id="ARBA00022729"/>
    </source>
</evidence>
<evidence type="ECO:0000256" key="9">
    <source>
        <dbReference type="ARBA" id="ARBA00023136"/>
    </source>
</evidence>
<dbReference type="PROSITE" id="PS52016">
    <property type="entry name" value="TONB_DEPENDENT_REC_3"/>
    <property type="match status" value="1"/>
</dbReference>
<evidence type="ECO:0000256" key="1">
    <source>
        <dbReference type="ARBA" id="ARBA00004571"/>
    </source>
</evidence>
<dbReference type="Pfam" id="PF00593">
    <property type="entry name" value="TonB_dep_Rec_b-barrel"/>
    <property type="match status" value="1"/>
</dbReference>
<dbReference type="PANTHER" id="PTHR32552">
    <property type="entry name" value="FERRICHROME IRON RECEPTOR-RELATED"/>
    <property type="match status" value="1"/>
</dbReference>
<dbReference type="InterPro" id="IPR039426">
    <property type="entry name" value="TonB-dep_rcpt-like"/>
</dbReference>
<accession>A0A0F9NHM1</accession>
<organism evidence="12">
    <name type="scientific">marine sediment metagenome</name>
    <dbReference type="NCBI Taxonomy" id="412755"/>
    <lineage>
        <taxon>unclassified sequences</taxon>
        <taxon>metagenomes</taxon>
        <taxon>ecological metagenomes</taxon>
    </lineage>
</organism>
<dbReference type="InterPro" id="IPR036942">
    <property type="entry name" value="Beta-barrel_TonB_sf"/>
</dbReference>
<reference evidence="12" key="1">
    <citation type="journal article" date="2015" name="Nature">
        <title>Complex archaea that bridge the gap between prokaryotes and eukaryotes.</title>
        <authorList>
            <person name="Spang A."/>
            <person name="Saw J.H."/>
            <person name="Jorgensen S.L."/>
            <person name="Zaremba-Niedzwiedzka K."/>
            <person name="Martijn J."/>
            <person name="Lind A.E."/>
            <person name="van Eijk R."/>
            <person name="Schleper C."/>
            <person name="Guy L."/>
            <person name="Ettema T.J."/>
        </authorList>
    </citation>
    <scope>NUCLEOTIDE SEQUENCE</scope>
</reference>
<comment type="caution">
    <text evidence="12">The sequence shown here is derived from an EMBL/GenBank/DDBJ whole genome shotgun (WGS) entry which is preliminary data.</text>
</comment>
<dbReference type="EMBL" id="LAZR01004135">
    <property type="protein sequence ID" value="KKN11447.1"/>
    <property type="molecule type" value="Genomic_DNA"/>
</dbReference>
<evidence type="ECO:0000256" key="6">
    <source>
        <dbReference type="ARBA" id="ARBA00023004"/>
    </source>
</evidence>
<dbReference type="PANTHER" id="PTHR32552:SF68">
    <property type="entry name" value="FERRICHROME OUTER MEMBRANE TRANSPORTER_PHAGE RECEPTOR"/>
    <property type="match status" value="1"/>
</dbReference>
<keyword evidence="3" id="KW-0410">Iron transport</keyword>
<evidence type="ECO:0000256" key="2">
    <source>
        <dbReference type="ARBA" id="ARBA00022448"/>
    </source>
</evidence>
<evidence type="ECO:0000256" key="8">
    <source>
        <dbReference type="ARBA" id="ARBA00023077"/>
    </source>
</evidence>
<dbReference type="SUPFAM" id="SSF56935">
    <property type="entry name" value="Porins"/>
    <property type="match status" value="1"/>
</dbReference>
<evidence type="ECO:0000256" key="7">
    <source>
        <dbReference type="ARBA" id="ARBA00023065"/>
    </source>
</evidence>
<dbReference type="AlphaFoldDB" id="A0A0F9NHM1"/>
<evidence type="ECO:0000256" key="4">
    <source>
        <dbReference type="ARBA" id="ARBA00022692"/>
    </source>
</evidence>
<keyword evidence="5" id="KW-0732">Signal</keyword>